<proteinExistence type="predicted"/>
<dbReference type="AlphaFoldDB" id="A0A9P4GMX1"/>
<dbReference type="EMBL" id="ML976615">
    <property type="protein sequence ID" value="KAF1849378.1"/>
    <property type="molecule type" value="Genomic_DNA"/>
</dbReference>
<name>A0A9P4GMX1_9PLEO</name>
<reference evidence="1" key="1">
    <citation type="submission" date="2020-01" db="EMBL/GenBank/DDBJ databases">
        <authorList>
            <consortium name="DOE Joint Genome Institute"/>
            <person name="Haridas S."/>
            <person name="Albert R."/>
            <person name="Binder M."/>
            <person name="Bloem J."/>
            <person name="Labutti K."/>
            <person name="Salamov A."/>
            <person name="Andreopoulos B."/>
            <person name="Baker S.E."/>
            <person name="Barry K."/>
            <person name="Bills G."/>
            <person name="Bluhm B.H."/>
            <person name="Cannon C."/>
            <person name="Castanera R."/>
            <person name="Culley D.E."/>
            <person name="Daum C."/>
            <person name="Ezra D."/>
            <person name="Gonzalez J.B."/>
            <person name="Henrissat B."/>
            <person name="Kuo A."/>
            <person name="Liang C."/>
            <person name="Lipzen A."/>
            <person name="Lutzoni F."/>
            <person name="Magnuson J."/>
            <person name="Mondo S."/>
            <person name="Nolan M."/>
            <person name="Ohm R."/>
            <person name="Pangilinan J."/>
            <person name="Park H.-J."/>
            <person name="Ramirez L."/>
            <person name="Alfaro M."/>
            <person name="Sun H."/>
            <person name="Tritt A."/>
            <person name="Yoshinaga Y."/>
            <person name="Zwiers L.-H."/>
            <person name="Turgeon B.G."/>
            <person name="Goodwin S.B."/>
            <person name="Spatafora J.W."/>
            <person name="Crous P.W."/>
            <person name="Grigoriev I.V."/>
        </authorList>
    </citation>
    <scope>NUCLEOTIDE SEQUENCE</scope>
    <source>
        <strain evidence="1">CBS 394.84</strain>
    </source>
</reference>
<protein>
    <recommendedName>
        <fullName evidence="3">F-box domain-containing protein</fullName>
    </recommendedName>
</protein>
<keyword evidence="2" id="KW-1185">Reference proteome</keyword>
<accession>A0A9P4GMX1</accession>
<organism evidence="1 2">
    <name type="scientific">Cucurbitaria berberidis CBS 394.84</name>
    <dbReference type="NCBI Taxonomy" id="1168544"/>
    <lineage>
        <taxon>Eukaryota</taxon>
        <taxon>Fungi</taxon>
        <taxon>Dikarya</taxon>
        <taxon>Ascomycota</taxon>
        <taxon>Pezizomycotina</taxon>
        <taxon>Dothideomycetes</taxon>
        <taxon>Pleosporomycetidae</taxon>
        <taxon>Pleosporales</taxon>
        <taxon>Pleosporineae</taxon>
        <taxon>Cucurbitariaceae</taxon>
        <taxon>Cucurbitaria</taxon>
    </lineage>
</organism>
<comment type="caution">
    <text evidence="1">The sequence shown here is derived from an EMBL/GenBank/DDBJ whole genome shotgun (WGS) entry which is preliminary data.</text>
</comment>
<gene>
    <name evidence="1" type="ORF">K460DRAFT_365261</name>
</gene>
<dbReference type="GeneID" id="63850399"/>
<evidence type="ECO:0008006" key="3">
    <source>
        <dbReference type="Google" id="ProtNLM"/>
    </source>
</evidence>
<dbReference type="RefSeq" id="XP_040791941.1">
    <property type="nucleotide sequence ID" value="XM_040933148.1"/>
</dbReference>
<dbReference type="OrthoDB" id="4192220at2759"/>
<evidence type="ECO:0000313" key="2">
    <source>
        <dbReference type="Proteomes" id="UP000800039"/>
    </source>
</evidence>
<dbReference type="Proteomes" id="UP000800039">
    <property type="component" value="Unassembled WGS sequence"/>
</dbReference>
<evidence type="ECO:0000313" key="1">
    <source>
        <dbReference type="EMBL" id="KAF1849378.1"/>
    </source>
</evidence>
<sequence>MTRPCIGDVPEELLEHILRQVKGTASSIEFWNCLRTCRQWHRISLGLYKGLGFAASATIESDTRRCNVHEEGTLSDIHLRTDFDFKPPSHLYLSMMRSLTVHVRHQRIATPFAPSQAGDLVRSLQEVFSSTKRLSTFSLKFSEGWDFPILDVPAIRQSIIAKLVAMLPDTVIHLELDTSGTDVPPSTELIMNNQEDHLCYQISKILTRLRYLRLRVGHICNDLLAFRPGTVRCYDAESCEYCTTNERATCSLLRSWQMRSMTIWLPWGHAAANNAFIRASKALLDPCLRNPTIILLVHQTDNEHPRRLSITEPPDNIHMSCAWTPQSNVSTALRERLEFFKFKTVRGSSYVPTSTTTFKRSTRRQMMSSRTCIEHDKLLCAPMREFNISYSVGPGSEPGTTSTWTYMAEQTVENMVSWTQNSHLGNRFPMPESDECGKLFWTGEKLWPCRFPGCKEKCETLVHLRGHHMYAHPVRLFGFKWNGYVPCAAVGCDRIGEDGFKDSEELEEHMLGHHLQPCTLLEDTTGSSICEP</sequence>
<dbReference type="InterPro" id="IPR036047">
    <property type="entry name" value="F-box-like_dom_sf"/>
</dbReference>
<dbReference type="SUPFAM" id="SSF81383">
    <property type="entry name" value="F-box domain"/>
    <property type="match status" value="1"/>
</dbReference>